<keyword evidence="3" id="KW-0645">Protease</keyword>
<dbReference type="Pfam" id="PF13650">
    <property type="entry name" value="Asp_protease_2"/>
    <property type="match status" value="1"/>
</dbReference>
<organism evidence="3 4">
    <name type="scientific">Sphingobacterium bambusae</name>
    <dbReference type="NCBI Taxonomy" id="662858"/>
    <lineage>
        <taxon>Bacteria</taxon>
        <taxon>Pseudomonadati</taxon>
        <taxon>Bacteroidota</taxon>
        <taxon>Sphingobacteriia</taxon>
        <taxon>Sphingobacteriales</taxon>
        <taxon>Sphingobacteriaceae</taxon>
        <taxon>Sphingobacterium</taxon>
    </lineage>
</organism>
<dbReference type="Gene3D" id="2.40.70.10">
    <property type="entry name" value="Acid Proteases"/>
    <property type="match status" value="1"/>
</dbReference>
<feature type="coiled-coil region" evidence="1">
    <location>
        <begin position="137"/>
        <end position="164"/>
    </location>
</feature>
<keyword evidence="1" id="KW-0175">Coiled coil</keyword>
<proteinExistence type="predicted"/>
<protein>
    <submittedName>
        <fullName evidence="3">Aspartyl protease family protein</fullName>
    </submittedName>
</protein>
<keyword evidence="3" id="KW-0378">Hydrolase</keyword>
<dbReference type="GO" id="GO:0006508">
    <property type="term" value="P:proteolysis"/>
    <property type="evidence" value="ECO:0007669"/>
    <property type="project" value="UniProtKB-KW"/>
</dbReference>
<reference evidence="4" key="1">
    <citation type="journal article" date="2019" name="Int. J. Syst. Evol. Microbiol.">
        <title>The Global Catalogue of Microorganisms (GCM) 10K type strain sequencing project: providing services to taxonomists for standard genome sequencing and annotation.</title>
        <authorList>
            <consortium name="The Broad Institute Genomics Platform"/>
            <consortium name="The Broad Institute Genome Sequencing Center for Infectious Disease"/>
            <person name="Wu L."/>
            <person name="Ma J."/>
        </authorList>
    </citation>
    <scope>NUCLEOTIDE SEQUENCE [LARGE SCALE GENOMIC DNA]</scope>
    <source>
        <strain evidence="4">KCTC 22814</strain>
    </source>
</reference>
<accession>A0ABW6BG73</accession>
<evidence type="ECO:0000313" key="3">
    <source>
        <dbReference type="EMBL" id="MFD2967730.1"/>
    </source>
</evidence>
<dbReference type="EMBL" id="JBHUPB010000007">
    <property type="protein sequence ID" value="MFD2967730.1"/>
    <property type="molecule type" value="Genomic_DNA"/>
</dbReference>
<feature type="chain" id="PRO_5047345238" evidence="2">
    <location>
        <begin position="19"/>
        <end position="459"/>
    </location>
</feature>
<comment type="caution">
    <text evidence="3">The sequence shown here is derived from an EMBL/GenBank/DDBJ whole genome shotgun (WGS) entry which is preliminary data.</text>
</comment>
<evidence type="ECO:0000256" key="1">
    <source>
        <dbReference type="SAM" id="Coils"/>
    </source>
</evidence>
<dbReference type="GO" id="GO:0008233">
    <property type="term" value="F:peptidase activity"/>
    <property type="evidence" value="ECO:0007669"/>
    <property type="project" value="UniProtKB-KW"/>
</dbReference>
<gene>
    <name evidence="3" type="ORF">ACFS7Y_10045</name>
</gene>
<feature type="signal peptide" evidence="2">
    <location>
        <begin position="1"/>
        <end position="18"/>
    </location>
</feature>
<sequence>MKIYLLLLLLCLFNASFGQVERNYAQDLYHLLEGGRYFEAKEFKSNHQNQFKPYEQVVELVYNMHMSQAFNKPDSSIIYFEEFLGNPYYVRNIGPAVGQFYVRLCETYESKQYFEKAISTVQRHINYLNENPYSLPAELIKKEVEDAQRKISSLDIKLRDERKRGARRLSKDTKIELKDNAHIRFDARYNGHVVETFFDTGVTEFCMMEKELADELGVKYNAHQSSQNTLNGKPVNGIEGYIDSIEIGGITLFNIPVVALIDKFAANLGSNINHDLRQTLEHDLLKSRQVLFGLPTMKMLGRFEFDWKSNTLVIPRLKESIVRSSDANMMLYGKALYIHMDVNDTDYIGHLDLGADLYLYLTYPFFFKSNSVYIKNDPQKRPYIGTGFLGVQENVERQRLDKPRIYVDGRSIDSSKPQREVYAVEGINTFDGLVGVKFFKNSFSKTVVDFSTMTIECED</sequence>
<keyword evidence="2" id="KW-0732">Signal</keyword>
<dbReference type="Proteomes" id="UP001597525">
    <property type="component" value="Unassembled WGS sequence"/>
</dbReference>
<name>A0ABW6BG73_9SPHI</name>
<evidence type="ECO:0000256" key="2">
    <source>
        <dbReference type="SAM" id="SignalP"/>
    </source>
</evidence>
<keyword evidence="4" id="KW-1185">Reference proteome</keyword>
<evidence type="ECO:0000313" key="4">
    <source>
        <dbReference type="Proteomes" id="UP001597525"/>
    </source>
</evidence>
<dbReference type="InterPro" id="IPR021109">
    <property type="entry name" value="Peptidase_aspartic_dom_sf"/>
</dbReference>
<dbReference type="RefSeq" id="WP_320183006.1">
    <property type="nucleotide sequence ID" value="NZ_CP138332.1"/>
</dbReference>